<dbReference type="EMBL" id="JPWV03000375">
    <property type="protein sequence ID" value="KAG2514151.1"/>
    <property type="molecule type" value="Genomic_DNA"/>
</dbReference>
<evidence type="ECO:0000256" key="1">
    <source>
        <dbReference type="ARBA" id="ARBA00022737"/>
    </source>
</evidence>
<dbReference type="InterPro" id="IPR016024">
    <property type="entry name" value="ARM-type_fold"/>
</dbReference>
<comment type="caution">
    <text evidence="4">The sequence shown here is derived from an EMBL/GenBank/DDBJ whole genome shotgun (WGS) entry which is preliminary data.</text>
</comment>
<evidence type="ECO:0008006" key="6">
    <source>
        <dbReference type="Google" id="ProtNLM"/>
    </source>
</evidence>
<protein>
    <recommendedName>
        <fullName evidence="6">WW domain-containing protein</fullName>
    </recommendedName>
</protein>
<feature type="compositionally biased region" description="Acidic residues" evidence="3">
    <location>
        <begin position="377"/>
        <end position="389"/>
    </location>
</feature>
<feature type="coiled-coil region" evidence="2">
    <location>
        <begin position="578"/>
        <end position="605"/>
    </location>
</feature>
<feature type="compositionally biased region" description="Acidic residues" evidence="3">
    <location>
        <begin position="1"/>
        <end position="21"/>
    </location>
</feature>
<dbReference type="InterPro" id="IPR000225">
    <property type="entry name" value="Armadillo"/>
</dbReference>
<feature type="region of interest" description="Disordered" evidence="3">
    <location>
        <begin position="641"/>
        <end position="683"/>
    </location>
</feature>
<keyword evidence="1" id="KW-0677">Repeat</keyword>
<feature type="coiled-coil region" evidence="2">
    <location>
        <begin position="831"/>
        <end position="899"/>
    </location>
</feature>
<feature type="coiled-coil region" evidence="2">
    <location>
        <begin position="1238"/>
        <end position="1265"/>
    </location>
</feature>
<feature type="compositionally biased region" description="Acidic residues" evidence="3">
    <location>
        <begin position="28"/>
        <end position="42"/>
    </location>
</feature>
<dbReference type="InterPro" id="IPR011989">
    <property type="entry name" value="ARM-like"/>
</dbReference>
<dbReference type="PANTHER" id="PTHR22895:SF0">
    <property type="entry name" value="ARMADILLO REPEAT-CONTAINING PROTEIN 6"/>
    <property type="match status" value="1"/>
</dbReference>
<feature type="region of interest" description="Disordered" evidence="3">
    <location>
        <begin position="341"/>
        <end position="394"/>
    </location>
</feature>
<feature type="coiled-coil region" evidence="2">
    <location>
        <begin position="1092"/>
        <end position="1212"/>
    </location>
</feature>
<feature type="compositionally biased region" description="Basic and acidic residues" evidence="3">
    <location>
        <begin position="666"/>
        <end position="683"/>
    </location>
</feature>
<reference evidence="4" key="1">
    <citation type="journal article" date="2015" name="Genom Data">
        <title>Genome sequences of six Phytophthora species associated with forests in New Zealand.</title>
        <authorList>
            <person name="Studholme D.J."/>
            <person name="McDougal R.L."/>
            <person name="Sambles C."/>
            <person name="Hansen E."/>
            <person name="Hardy G."/>
            <person name="Grant M."/>
            <person name="Ganley R.J."/>
            <person name="Williams N.M."/>
        </authorList>
    </citation>
    <scope>NUCLEOTIDE SEQUENCE</scope>
    <source>
        <strain evidence="4">NZFS 2646</strain>
    </source>
</reference>
<evidence type="ECO:0000313" key="5">
    <source>
        <dbReference type="Proteomes" id="UP000785171"/>
    </source>
</evidence>
<reference evidence="4" key="2">
    <citation type="submission" date="2020-06" db="EMBL/GenBank/DDBJ databases">
        <authorList>
            <person name="Studholme D.J."/>
        </authorList>
    </citation>
    <scope>NUCLEOTIDE SEQUENCE</scope>
    <source>
        <strain evidence="4">NZFS 2646</strain>
    </source>
</reference>
<sequence length="2119" mass="240418">MDDQEEGSSEEGEMEILEEGEEFQKGEVDEEAADEEDGDQDASENQSDTGEGDEADEEQEEGIQEEDEEEDEEEEDGDELGEEGPDVAEDQDEESEKEAEPEMTPMEAAIASVLDKGCTEVLQKLTGHMQIQGGRLLGCEQRVKRALQKQQEFVTKQEQTLEQAKLERNTLQAKIELLETRLRQEQEERAEESEWLAELWPDGVPPPTLLVPLRKAAEARHKSSQESGATTESVNLVKDLQDNQERQRLEALVTRRVEREHVRRKLEEASHWKLVLPEPSADENDGSDQMAYFTNTLTGVSVWDAPVAMLFEPPPGWDLTTMDWEVNYRLENFYPGAHRRALKPNNVENDENDDGGANSDDENSTADASNDHSRKDDEEEEDDDNDEAALMDPMPARERFEEEIKRYSQLKSEVEQSAAKQRSLAMEVLTAQRELCEREQEQLKEEDAVVMAVERKRRNEEREEQAAAKAKAEAERRKAQQTSTGKSSAQPVFGRDSVAKKGLTLAANDQAFEQELREFAEEQRADRLYLSTPLTRDARVRERYRLDPEYVHMKHVESRVLGSEKHEFTLLEKSSLRDEEATAKAADLRNLCRQIREQQHTIEEEFVQVEASIARLKTEALLPPELPRPTEEELARAAERFLTVDPLTDDDEDGGKDENDLEDSRDDMADDRRKEDDVGKSEAAEYSISLPVVTSESDKVATAPFTPPIVTATINAPSIPSDDERMKMDEAELRELKAFTNSEREWRNWEKVEKARTRDLNEALAQYSLLVTSRKQLAMDLVLYEDGDAPFFEQLRDLEKAANKRMWDLQAQTQVVRARFVIERAAREESVFQMRDRLKELQQQLKDAYSLRLQALHPLERVELQDQSKKLVATLHKQEAELQARYKKEEEAKELLMQLELRSCDYADAKLQEEMKLFAEKQELWDLNLTLVGELQNCRQTMECLNLQMQQNEPTEHKLKPQQGKRDASLDSREVPKDINRITVKGDVGNEAPASRDLYEENARLFETKRQYLQQVRRFLLMCYDREDRWRALTGGALIKDTTSDDWMTRMQQSRHEDTLKLLQAQHDEQQQGLQRQIKLLSKVKVGLQAQIEALGEKMLRLQCDYQAASENVRLQTQEVIKALREEIEEGKAVLEKEKLQFRSDHEQLIREHDAIREELEERLQDIEDVMDKQVHWLTAAKRELKAQRVANEELLKAYQSLEKRRAAEVNDMRFRISAQIKKINNIEMWNLSMKISAKEAHVDLMNMQKDLEKQRQQHKQLQRGLRLQNWRHRVTAQTILTDANLLFAFFADGIAILAGTTPEINDTLRENAGIEVMAALAQHSNQQAVRAICARALGQLSWNANVTARSLGWKAKKKWFQWMKTQSSAILDKLEASNTAFDAVADEEAGEANWLADPSAFVDDISGEVDHDMSAKGGRNKAKKLLFAKTWQQFDDKAYPDTNVANQQIHDTIDLEISELIQTYASQVIANVITLLDREDNESDNRSICVADIIVEEQSKLSEYSGGIGSVAKKLDHDNQRQHGDQSSSQQPPKYAGVATFVLMCASCNRDVAFHGAIVLGSIAQHDVIRAAIGAASGMDALFLLAARTDDLPMVAQATWALANLTWNRDNQYRVARYLDHLYQLCTLSPAQMAQISMNQQEVDPQEQEMHPEDPVARVQRKQHNEQIMQQIREHGLCILANSLFYNDDNRQLVASRTDWMQLLARNALNADSATLENSARALCSLSYSDSIALRMGSTVIIDAPNTSASKSVKTTTSMNGLHVFIRLCSRAENVTVQQHGLFGVINMCLHDSNKTKLLEVPHGIDTLVNLSGHMNKELCDPALEALELLSDLRQLKQDHGILQSQAFESVDMKKLISLLSEATNPTLVSMVSDAIADEVWKKPSAQVRLRNEHGLEKLLEICVKQPPLFAAATSDSSPAAAAEIERRVLISCLWALRNTVANNVRNQDLVGALCGVQQLVNVFDRERQNEEVVEALLAVLVALVMKHPRNSQQLVQFGLDMLIGLADESGDGDRLEEDRRSSEQRGVTLPRLTRTAVPSPSKLEAGLGAYTIGNGTGKQLENATLARELLHMVAAYNTREESKAPLSPDAKVRKMQQLQSSASPLHRRKPELHSASK</sequence>
<keyword evidence="2" id="KW-0175">Coiled coil</keyword>
<evidence type="ECO:0000313" key="4">
    <source>
        <dbReference type="EMBL" id="KAG2514151.1"/>
    </source>
</evidence>
<feature type="compositionally biased region" description="Basic and acidic residues" evidence="3">
    <location>
        <begin position="954"/>
        <end position="972"/>
    </location>
</feature>
<evidence type="ECO:0000256" key="3">
    <source>
        <dbReference type="SAM" id="MobiDB-lite"/>
    </source>
</evidence>
<dbReference type="SMART" id="SM00185">
    <property type="entry name" value="ARM"/>
    <property type="match status" value="3"/>
</dbReference>
<dbReference type="Gene3D" id="1.25.10.10">
    <property type="entry name" value="Leucine-rich Repeat Variant"/>
    <property type="match status" value="3"/>
</dbReference>
<dbReference type="SUPFAM" id="SSF48371">
    <property type="entry name" value="ARM repeat"/>
    <property type="match status" value="2"/>
</dbReference>
<feature type="coiled-coil region" evidence="2">
    <location>
        <begin position="147"/>
        <end position="188"/>
    </location>
</feature>
<feature type="region of interest" description="Disordered" evidence="3">
    <location>
        <begin position="2080"/>
        <end position="2119"/>
    </location>
</feature>
<organism evidence="4 5">
    <name type="scientific">Phytophthora kernoviae</name>
    <dbReference type="NCBI Taxonomy" id="325452"/>
    <lineage>
        <taxon>Eukaryota</taxon>
        <taxon>Sar</taxon>
        <taxon>Stramenopiles</taxon>
        <taxon>Oomycota</taxon>
        <taxon>Peronosporomycetes</taxon>
        <taxon>Peronosporales</taxon>
        <taxon>Peronosporaceae</taxon>
        <taxon>Phytophthora</taxon>
    </lineage>
</organism>
<proteinExistence type="predicted"/>
<accession>A0A8T0LN19</accession>
<name>A0A8T0LN19_9STRA</name>
<evidence type="ECO:0000256" key="2">
    <source>
        <dbReference type="SAM" id="Coils"/>
    </source>
</evidence>
<feature type="region of interest" description="Disordered" evidence="3">
    <location>
        <begin position="1"/>
        <end position="109"/>
    </location>
</feature>
<dbReference type="PANTHER" id="PTHR22895">
    <property type="entry name" value="ARMADILLO REPEAT-CONTAINING PROTEIN 6"/>
    <property type="match status" value="1"/>
</dbReference>
<feature type="compositionally biased region" description="Acidic residues" evidence="3">
    <location>
        <begin position="50"/>
        <end position="101"/>
    </location>
</feature>
<feature type="compositionally biased region" description="Acidic residues" evidence="3">
    <location>
        <begin position="348"/>
        <end position="364"/>
    </location>
</feature>
<feature type="region of interest" description="Disordered" evidence="3">
    <location>
        <begin position="455"/>
        <end position="495"/>
    </location>
</feature>
<gene>
    <name evidence="4" type="ORF">JM16_007867</name>
</gene>
<feature type="region of interest" description="Disordered" evidence="3">
    <location>
        <begin position="952"/>
        <end position="972"/>
    </location>
</feature>
<feature type="compositionally biased region" description="Acidic residues" evidence="3">
    <location>
        <begin position="647"/>
        <end position="665"/>
    </location>
</feature>
<feature type="compositionally biased region" description="Basic and acidic residues" evidence="3">
    <location>
        <begin position="455"/>
        <end position="478"/>
    </location>
</feature>
<dbReference type="Proteomes" id="UP000785171">
    <property type="component" value="Unassembled WGS sequence"/>
</dbReference>